<evidence type="ECO:0000313" key="2">
    <source>
        <dbReference type="EMBL" id="CAF1064839.1"/>
    </source>
</evidence>
<reference evidence="2" key="1">
    <citation type="submission" date="2021-02" db="EMBL/GenBank/DDBJ databases">
        <authorList>
            <person name="Nowell W R."/>
        </authorList>
    </citation>
    <scope>NUCLEOTIDE SEQUENCE</scope>
    <source>
        <strain evidence="2">Ploen Becks lab</strain>
    </source>
</reference>
<sequence>TVSGAEYVGEGYIPNVNNRRRGSPKLT</sequence>
<comment type="caution">
    <text evidence="2">The sequence shown here is derived from an EMBL/GenBank/DDBJ whole genome shotgun (WGS) entry which is preliminary data.</text>
</comment>
<dbReference type="AlphaFoldDB" id="A0A814LKE5"/>
<evidence type="ECO:0000256" key="1">
    <source>
        <dbReference type="SAM" id="MobiDB-lite"/>
    </source>
</evidence>
<organism evidence="2 3">
    <name type="scientific">Brachionus calyciflorus</name>
    <dbReference type="NCBI Taxonomy" id="104777"/>
    <lineage>
        <taxon>Eukaryota</taxon>
        <taxon>Metazoa</taxon>
        <taxon>Spiralia</taxon>
        <taxon>Gnathifera</taxon>
        <taxon>Rotifera</taxon>
        <taxon>Eurotatoria</taxon>
        <taxon>Monogononta</taxon>
        <taxon>Pseudotrocha</taxon>
        <taxon>Ploima</taxon>
        <taxon>Brachionidae</taxon>
        <taxon>Brachionus</taxon>
    </lineage>
</organism>
<dbReference type="EMBL" id="CAJNOC010005890">
    <property type="protein sequence ID" value="CAF1064839.1"/>
    <property type="molecule type" value="Genomic_DNA"/>
</dbReference>
<feature type="region of interest" description="Disordered" evidence="1">
    <location>
        <begin position="1"/>
        <end position="27"/>
    </location>
</feature>
<proteinExistence type="predicted"/>
<evidence type="ECO:0000313" key="3">
    <source>
        <dbReference type="Proteomes" id="UP000663879"/>
    </source>
</evidence>
<dbReference type="Proteomes" id="UP000663879">
    <property type="component" value="Unassembled WGS sequence"/>
</dbReference>
<feature type="non-terminal residue" evidence="2">
    <location>
        <position position="1"/>
    </location>
</feature>
<feature type="compositionally biased region" description="Basic residues" evidence="1">
    <location>
        <begin position="18"/>
        <end position="27"/>
    </location>
</feature>
<keyword evidence="3" id="KW-1185">Reference proteome</keyword>
<name>A0A814LKE5_9BILA</name>
<protein>
    <submittedName>
        <fullName evidence="2">Uncharacterized protein</fullName>
    </submittedName>
</protein>
<gene>
    <name evidence="2" type="ORF">OXX778_LOCUS19450</name>
</gene>
<accession>A0A814LKE5</accession>